<dbReference type="InterPro" id="IPR037682">
    <property type="entry name" value="TonB_C"/>
</dbReference>
<feature type="domain" description="TonB C-terminal" evidence="11">
    <location>
        <begin position="18"/>
        <end position="114"/>
    </location>
</feature>
<name>A0AAX2HGX4_9PSED</name>
<dbReference type="PANTHER" id="PTHR33446">
    <property type="entry name" value="PROTEIN TONB-RELATED"/>
    <property type="match status" value="1"/>
</dbReference>
<comment type="subcellular location">
    <subcellularLocation>
        <location evidence="1 10">Cell inner membrane</location>
        <topology evidence="1 10">Single-pass membrane protein</topology>
        <orientation evidence="1 10">Periplasmic side</orientation>
    </subcellularLocation>
</comment>
<reference evidence="12 13" key="1">
    <citation type="submission" date="2017-08" db="EMBL/GenBank/DDBJ databases">
        <authorList>
            <person name="Chaillou S."/>
        </authorList>
    </citation>
    <scope>NUCLEOTIDE SEQUENCE [LARGE SCALE GENOMIC DNA]</scope>
    <source>
        <strain evidence="12 13">MFPA15A1205</strain>
    </source>
</reference>
<comment type="caution">
    <text evidence="12">The sequence shown here is derived from an EMBL/GenBank/DDBJ whole genome shotgun (WGS) entry which is preliminary data.</text>
</comment>
<dbReference type="NCBIfam" id="TIGR01352">
    <property type="entry name" value="tonB_Cterm"/>
    <property type="match status" value="1"/>
</dbReference>
<comment type="function">
    <text evidence="10">Interacts with outer membrane receptor proteins that carry out high-affinity binding and energy dependent uptake into the periplasmic space of specific substrates. It could act to transduce energy from the cytoplasmic membrane to specific energy-requiring processes in the outer membrane, resulting in the release into the periplasm of ligands bound by these outer membrane proteins.</text>
</comment>
<dbReference type="Gene3D" id="3.30.1150.10">
    <property type="match status" value="1"/>
</dbReference>
<dbReference type="GO" id="GO:0015031">
    <property type="term" value="P:protein transport"/>
    <property type="evidence" value="ECO:0007669"/>
    <property type="project" value="UniProtKB-UniRule"/>
</dbReference>
<evidence type="ECO:0000313" key="13">
    <source>
        <dbReference type="Proteomes" id="UP000219564"/>
    </source>
</evidence>
<evidence type="ECO:0000256" key="6">
    <source>
        <dbReference type="ARBA" id="ARBA00022692"/>
    </source>
</evidence>
<dbReference type="EMBL" id="OBKZ01000054">
    <property type="protein sequence ID" value="SOB55104.1"/>
    <property type="molecule type" value="Genomic_DNA"/>
</dbReference>
<dbReference type="RefSeq" id="WP_052893339.1">
    <property type="nucleotide sequence ID" value="NZ_JAAQXX010000009.1"/>
</dbReference>
<evidence type="ECO:0000256" key="8">
    <source>
        <dbReference type="ARBA" id="ARBA00022989"/>
    </source>
</evidence>
<dbReference type="GO" id="GO:0030288">
    <property type="term" value="C:outer membrane-bounded periplasmic space"/>
    <property type="evidence" value="ECO:0007669"/>
    <property type="project" value="InterPro"/>
</dbReference>
<evidence type="ECO:0000256" key="5">
    <source>
        <dbReference type="ARBA" id="ARBA00022519"/>
    </source>
</evidence>
<proteinExistence type="inferred from homology"/>
<evidence type="ECO:0000256" key="10">
    <source>
        <dbReference type="RuleBase" id="RU362123"/>
    </source>
</evidence>
<evidence type="ECO:0000313" key="12">
    <source>
        <dbReference type="EMBL" id="SOB55104.1"/>
    </source>
</evidence>
<evidence type="ECO:0000256" key="4">
    <source>
        <dbReference type="ARBA" id="ARBA00022475"/>
    </source>
</evidence>
<dbReference type="PANTHER" id="PTHR33446:SF2">
    <property type="entry name" value="PROTEIN TONB"/>
    <property type="match status" value="1"/>
</dbReference>
<evidence type="ECO:0000256" key="9">
    <source>
        <dbReference type="ARBA" id="ARBA00023136"/>
    </source>
</evidence>
<sequence>MKKWIGLVVLAVSLKGWAGDFVPSLHYLVKPAYPQELERVGLPGEVRAKFKVNADGSVVDPKILYSTHPEFAGAVLKVVREWQFASWTPGNGNPQQVEILSPLVFSLNDSREARGRLQGVDLAGATCRKHVEEIHRFERRNLKMPLGGLTLFMVARSRLIDLYVAQDLTLEQLSEALYELSQGMEKISRTCEKKRGSRFVDTLPEGVKDLLARSLDRDHIQVASELL</sequence>
<protein>
    <recommendedName>
        <fullName evidence="10">Protein TonB</fullName>
    </recommendedName>
</protein>
<dbReference type="PROSITE" id="PS52015">
    <property type="entry name" value="TONB_CTD"/>
    <property type="match status" value="1"/>
</dbReference>
<dbReference type="GO" id="GO:0015891">
    <property type="term" value="P:siderophore transport"/>
    <property type="evidence" value="ECO:0007669"/>
    <property type="project" value="InterPro"/>
</dbReference>
<keyword evidence="10" id="KW-0735">Signal-anchor</keyword>
<dbReference type="GO" id="GO:0031992">
    <property type="term" value="F:energy transducer activity"/>
    <property type="evidence" value="ECO:0007669"/>
    <property type="project" value="InterPro"/>
</dbReference>
<keyword evidence="7 10" id="KW-0653">Protein transport</keyword>
<keyword evidence="4 10" id="KW-1003">Cell membrane</keyword>
<dbReference type="SUPFAM" id="SSF74653">
    <property type="entry name" value="TolA/TonB C-terminal domain"/>
    <property type="match status" value="1"/>
</dbReference>
<dbReference type="PRINTS" id="PR01374">
    <property type="entry name" value="TONBPROTEIN"/>
</dbReference>
<evidence type="ECO:0000259" key="11">
    <source>
        <dbReference type="PROSITE" id="PS52015"/>
    </source>
</evidence>
<keyword evidence="5 10" id="KW-0997">Cell inner membrane</keyword>
<dbReference type="InterPro" id="IPR051045">
    <property type="entry name" value="TonB-dependent_transducer"/>
</dbReference>
<dbReference type="InterPro" id="IPR006260">
    <property type="entry name" value="TonB/TolA_C"/>
</dbReference>
<dbReference type="GO" id="GO:0098797">
    <property type="term" value="C:plasma membrane protein complex"/>
    <property type="evidence" value="ECO:0007669"/>
    <property type="project" value="TreeGrafter"/>
</dbReference>
<keyword evidence="8" id="KW-1133">Transmembrane helix</keyword>
<comment type="similarity">
    <text evidence="2 10">Belongs to the TonB family.</text>
</comment>
<dbReference type="Proteomes" id="UP000219564">
    <property type="component" value="Unassembled WGS sequence"/>
</dbReference>
<evidence type="ECO:0000256" key="2">
    <source>
        <dbReference type="ARBA" id="ARBA00006555"/>
    </source>
</evidence>
<dbReference type="GO" id="GO:0055085">
    <property type="term" value="P:transmembrane transport"/>
    <property type="evidence" value="ECO:0007669"/>
    <property type="project" value="InterPro"/>
</dbReference>
<evidence type="ECO:0000256" key="1">
    <source>
        <dbReference type="ARBA" id="ARBA00004383"/>
    </source>
</evidence>
<evidence type="ECO:0000256" key="3">
    <source>
        <dbReference type="ARBA" id="ARBA00022448"/>
    </source>
</evidence>
<organism evidence="12 13">
    <name type="scientific">Pseudomonas lundensis</name>
    <dbReference type="NCBI Taxonomy" id="86185"/>
    <lineage>
        <taxon>Bacteria</taxon>
        <taxon>Pseudomonadati</taxon>
        <taxon>Pseudomonadota</taxon>
        <taxon>Gammaproteobacteria</taxon>
        <taxon>Pseudomonadales</taxon>
        <taxon>Pseudomonadaceae</taxon>
        <taxon>Pseudomonas</taxon>
    </lineage>
</organism>
<dbReference type="AlphaFoldDB" id="A0AAX2HGX4"/>
<keyword evidence="9" id="KW-0472">Membrane</keyword>
<dbReference type="Pfam" id="PF03544">
    <property type="entry name" value="TonB_C"/>
    <property type="match status" value="1"/>
</dbReference>
<dbReference type="InterPro" id="IPR003538">
    <property type="entry name" value="TonB"/>
</dbReference>
<accession>A0AAX2HGX4</accession>
<keyword evidence="6" id="KW-0812">Transmembrane</keyword>
<evidence type="ECO:0000256" key="7">
    <source>
        <dbReference type="ARBA" id="ARBA00022927"/>
    </source>
</evidence>
<gene>
    <name evidence="12" type="ORF">PLUA15_70053</name>
</gene>
<keyword evidence="3 10" id="KW-0813">Transport</keyword>